<reference evidence="1 2" key="1">
    <citation type="submission" date="2016-04" db="EMBL/GenBank/DDBJ databases">
        <title>A degradative enzymes factory behind the ericoid mycorrhizal symbiosis.</title>
        <authorList>
            <consortium name="DOE Joint Genome Institute"/>
            <person name="Martino E."/>
            <person name="Morin E."/>
            <person name="Grelet G."/>
            <person name="Kuo A."/>
            <person name="Kohler A."/>
            <person name="Daghino S."/>
            <person name="Barry K."/>
            <person name="Choi C."/>
            <person name="Cichocki N."/>
            <person name="Clum A."/>
            <person name="Copeland A."/>
            <person name="Hainaut M."/>
            <person name="Haridas S."/>
            <person name="Labutti K."/>
            <person name="Lindquist E."/>
            <person name="Lipzen A."/>
            <person name="Khouja H.-R."/>
            <person name="Murat C."/>
            <person name="Ohm R."/>
            <person name="Olson A."/>
            <person name="Spatafora J."/>
            <person name="Veneault-Fourrey C."/>
            <person name="Henrissat B."/>
            <person name="Grigoriev I."/>
            <person name="Martin F."/>
            <person name="Perotto S."/>
        </authorList>
    </citation>
    <scope>NUCLEOTIDE SEQUENCE [LARGE SCALE GENOMIC DNA]</scope>
    <source>
        <strain evidence="1 2">F</strain>
    </source>
</reference>
<keyword evidence="2" id="KW-1185">Reference proteome</keyword>
<dbReference type="Proteomes" id="UP000235786">
    <property type="component" value="Unassembled WGS sequence"/>
</dbReference>
<accession>A0A2J6QWW3</accession>
<gene>
    <name evidence="1" type="ORF">L207DRAFT_199330</name>
</gene>
<organism evidence="1 2">
    <name type="scientific">Hyaloscypha variabilis (strain UAMH 11265 / GT02V1 / F)</name>
    <name type="common">Meliniomyces variabilis</name>
    <dbReference type="NCBI Taxonomy" id="1149755"/>
    <lineage>
        <taxon>Eukaryota</taxon>
        <taxon>Fungi</taxon>
        <taxon>Dikarya</taxon>
        <taxon>Ascomycota</taxon>
        <taxon>Pezizomycotina</taxon>
        <taxon>Leotiomycetes</taxon>
        <taxon>Helotiales</taxon>
        <taxon>Hyaloscyphaceae</taxon>
        <taxon>Hyaloscypha</taxon>
        <taxon>Hyaloscypha variabilis</taxon>
    </lineage>
</organism>
<name>A0A2J6QWW3_HYAVF</name>
<evidence type="ECO:0000313" key="1">
    <source>
        <dbReference type="EMBL" id="PMD30745.1"/>
    </source>
</evidence>
<protein>
    <submittedName>
        <fullName evidence="1">Uncharacterized protein</fullName>
    </submittedName>
</protein>
<sequence>MDRTTLIAGGRKDGFGLGSGVVCPGSVSWECESLGQTLLFVSPLILHGRCIPHWEPLVGARTWHSRCWHRGIAALRAPQYRDRGRFEAGSGRNDHRCGARWSLEAPAARSFARTYARVQGPTHWCHPRRIPAGCSCYRPSCAWPMKEVWSRLTDCTNCSRRQGTWEARRAARILTRRKSSLRSSPRPSLACLWHLHWHWQQQWPLSQVAPVAPSGSVPPYQGKSATTSLPSQLCLVSR</sequence>
<dbReference type="EMBL" id="KZ613965">
    <property type="protein sequence ID" value="PMD30745.1"/>
    <property type="molecule type" value="Genomic_DNA"/>
</dbReference>
<evidence type="ECO:0000313" key="2">
    <source>
        <dbReference type="Proteomes" id="UP000235786"/>
    </source>
</evidence>
<proteinExistence type="predicted"/>
<dbReference type="AlphaFoldDB" id="A0A2J6QWW3"/>